<gene>
    <name evidence="1" type="ORF">BSL78_19703</name>
</gene>
<organism evidence="1 2">
    <name type="scientific">Stichopus japonicus</name>
    <name type="common">Sea cucumber</name>
    <dbReference type="NCBI Taxonomy" id="307972"/>
    <lineage>
        <taxon>Eukaryota</taxon>
        <taxon>Metazoa</taxon>
        <taxon>Echinodermata</taxon>
        <taxon>Eleutherozoa</taxon>
        <taxon>Echinozoa</taxon>
        <taxon>Holothuroidea</taxon>
        <taxon>Aspidochirotacea</taxon>
        <taxon>Aspidochirotida</taxon>
        <taxon>Stichopodidae</taxon>
        <taxon>Apostichopus</taxon>
    </lineage>
</organism>
<evidence type="ECO:0000313" key="1">
    <source>
        <dbReference type="EMBL" id="PIK43458.1"/>
    </source>
</evidence>
<protein>
    <submittedName>
        <fullName evidence="1">Uncharacterized protein</fullName>
    </submittedName>
</protein>
<dbReference type="Proteomes" id="UP000230750">
    <property type="component" value="Unassembled WGS sequence"/>
</dbReference>
<accession>A0A2G8K620</accession>
<evidence type="ECO:0000313" key="2">
    <source>
        <dbReference type="Proteomes" id="UP000230750"/>
    </source>
</evidence>
<comment type="caution">
    <text evidence="1">The sequence shown here is derived from an EMBL/GenBank/DDBJ whole genome shotgun (WGS) entry which is preliminary data.</text>
</comment>
<feature type="non-terminal residue" evidence="1">
    <location>
        <position position="1"/>
    </location>
</feature>
<reference evidence="1 2" key="1">
    <citation type="journal article" date="2017" name="PLoS Biol.">
        <title>The sea cucumber genome provides insights into morphological evolution and visceral regeneration.</title>
        <authorList>
            <person name="Zhang X."/>
            <person name="Sun L."/>
            <person name="Yuan J."/>
            <person name="Sun Y."/>
            <person name="Gao Y."/>
            <person name="Zhang L."/>
            <person name="Li S."/>
            <person name="Dai H."/>
            <person name="Hamel J.F."/>
            <person name="Liu C."/>
            <person name="Yu Y."/>
            <person name="Liu S."/>
            <person name="Lin W."/>
            <person name="Guo K."/>
            <person name="Jin S."/>
            <person name="Xu P."/>
            <person name="Storey K.B."/>
            <person name="Huan P."/>
            <person name="Zhang T."/>
            <person name="Zhou Y."/>
            <person name="Zhang J."/>
            <person name="Lin C."/>
            <person name="Li X."/>
            <person name="Xing L."/>
            <person name="Huo D."/>
            <person name="Sun M."/>
            <person name="Wang L."/>
            <person name="Mercier A."/>
            <person name="Li F."/>
            <person name="Yang H."/>
            <person name="Xiang J."/>
        </authorList>
    </citation>
    <scope>NUCLEOTIDE SEQUENCE [LARGE SCALE GENOMIC DNA]</scope>
    <source>
        <strain evidence="1">Shaxun</strain>
        <tissue evidence="1">Muscle</tissue>
    </source>
</reference>
<sequence>LWSPYGYGKRDYELDLKTGRWLLNSETADLFPLKSVGDELTDADYTKEVEAFREDNRNESWQKERRRSGLT</sequence>
<dbReference type="EMBL" id="MRZV01000850">
    <property type="protein sequence ID" value="PIK43458.1"/>
    <property type="molecule type" value="Genomic_DNA"/>
</dbReference>
<keyword evidence="2" id="KW-1185">Reference proteome</keyword>
<dbReference type="AlphaFoldDB" id="A0A2G8K620"/>
<name>A0A2G8K620_STIJA</name>
<proteinExistence type="predicted"/>